<dbReference type="SUPFAM" id="SSF53335">
    <property type="entry name" value="S-adenosyl-L-methionine-dependent methyltransferases"/>
    <property type="match status" value="1"/>
</dbReference>
<sequence length="206" mass="22243">MSVEHYFSSDPQGDFTPKQVSVELAEERVSVVTASGIFSPAGIDKGTAILLAEAPEPSGSTVLDIGTGWGPISLTLAKKLPLARVIGVEVNQRSAELTRMNAERLGLSNIEVFAPSDVPGDLQFDTIWSNPPIRVGKDVLHDILRTWLPRLAPQGCAYLVVQKNLGADSLQKWIAKELDSVDAGTFEVSRYATAKGFRILEVVRSA</sequence>
<dbReference type="InterPro" id="IPR046977">
    <property type="entry name" value="RsmC/RlmG"/>
</dbReference>
<evidence type="ECO:0000313" key="5">
    <source>
        <dbReference type="Proteomes" id="UP000516421"/>
    </source>
</evidence>
<evidence type="ECO:0000313" key="4">
    <source>
        <dbReference type="EMBL" id="QNV39320.1"/>
    </source>
</evidence>
<dbReference type="InterPro" id="IPR007848">
    <property type="entry name" value="Small_mtfrase_dom"/>
</dbReference>
<dbReference type="AlphaFoldDB" id="A0A7H2BI24"/>
<accession>A0A7H2BI24</accession>
<dbReference type="RefSeq" id="WP_145174890.1">
    <property type="nucleotide sequence ID" value="NZ_CP061538.1"/>
</dbReference>
<dbReference type="GO" id="GO:0008757">
    <property type="term" value="F:S-adenosylmethionine-dependent methyltransferase activity"/>
    <property type="evidence" value="ECO:0007669"/>
    <property type="project" value="InterPro"/>
</dbReference>
<dbReference type="PANTHER" id="PTHR47816:SF4">
    <property type="entry name" value="RIBOSOMAL RNA SMALL SUBUNIT METHYLTRANSFERASE C"/>
    <property type="match status" value="1"/>
</dbReference>
<keyword evidence="2 4" id="KW-0808">Transferase</keyword>
<reference evidence="4 5" key="1">
    <citation type="submission" date="2020-09" db="EMBL/GenBank/DDBJ databases">
        <title>Investigation of environmental microbe.</title>
        <authorList>
            <person name="Ou Y."/>
            <person name="Kang Q."/>
        </authorList>
    </citation>
    <scope>NUCLEOTIDE SEQUENCE [LARGE SCALE GENOMIC DNA]</scope>
    <source>
        <strain evidence="4 5">KJZ-9</strain>
    </source>
</reference>
<dbReference type="KEGG" id="rama:IDM48_07895"/>
<dbReference type="CDD" id="cd02440">
    <property type="entry name" value="AdoMet_MTases"/>
    <property type="match status" value="1"/>
</dbReference>
<protein>
    <submittedName>
        <fullName evidence="4">Methyltransferase</fullName>
    </submittedName>
</protein>
<dbReference type="Pfam" id="PF05175">
    <property type="entry name" value="MTS"/>
    <property type="match status" value="1"/>
</dbReference>
<proteinExistence type="predicted"/>
<dbReference type="Proteomes" id="UP000516421">
    <property type="component" value="Chromosome"/>
</dbReference>
<keyword evidence="1 4" id="KW-0489">Methyltransferase</keyword>
<dbReference type="InterPro" id="IPR029063">
    <property type="entry name" value="SAM-dependent_MTases_sf"/>
</dbReference>
<feature type="domain" description="Methyltransferase small" evidence="3">
    <location>
        <begin position="29"/>
        <end position="179"/>
    </location>
</feature>
<gene>
    <name evidence="4" type="ORF">IDM48_07895</name>
</gene>
<dbReference type="EMBL" id="CP061538">
    <property type="protein sequence ID" value="QNV39320.1"/>
    <property type="molecule type" value="Genomic_DNA"/>
</dbReference>
<organism evidence="4 5">
    <name type="scientific">Rothia amarae</name>
    <dbReference type="NCBI Taxonomy" id="169480"/>
    <lineage>
        <taxon>Bacteria</taxon>
        <taxon>Bacillati</taxon>
        <taxon>Actinomycetota</taxon>
        <taxon>Actinomycetes</taxon>
        <taxon>Micrococcales</taxon>
        <taxon>Micrococcaceae</taxon>
        <taxon>Rothia</taxon>
    </lineage>
</organism>
<keyword evidence="5" id="KW-1185">Reference proteome</keyword>
<dbReference type="GO" id="GO:0032259">
    <property type="term" value="P:methylation"/>
    <property type="evidence" value="ECO:0007669"/>
    <property type="project" value="UniProtKB-KW"/>
</dbReference>
<evidence type="ECO:0000259" key="3">
    <source>
        <dbReference type="Pfam" id="PF05175"/>
    </source>
</evidence>
<name>A0A7H2BI24_9MICC</name>
<evidence type="ECO:0000256" key="2">
    <source>
        <dbReference type="ARBA" id="ARBA00022679"/>
    </source>
</evidence>
<dbReference type="PANTHER" id="PTHR47816">
    <property type="entry name" value="RIBOSOMAL RNA SMALL SUBUNIT METHYLTRANSFERASE C"/>
    <property type="match status" value="1"/>
</dbReference>
<dbReference type="Gene3D" id="3.40.50.150">
    <property type="entry name" value="Vaccinia Virus protein VP39"/>
    <property type="match status" value="1"/>
</dbReference>
<evidence type="ECO:0000256" key="1">
    <source>
        <dbReference type="ARBA" id="ARBA00022603"/>
    </source>
</evidence>